<dbReference type="Proteomes" id="UP000436088">
    <property type="component" value="Unassembled WGS sequence"/>
</dbReference>
<keyword evidence="4" id="KW-1185">Reference proteome</keyword>
<evidence type="ECO:0000313" key="3">
    <source>
        <dbReference type="EMBL" id="KAE8729093.1"/>
    </source>
</evidence>
<reference evidence="3" key="1">
    <citation type="submission" date="2019-09" db="EMBL/GenBank/DDBJ databases">
        <title>Draft genome information of white flower Hibiscus syriacus.</title>
        <authorList>
            <person name="Kim Y.-M."/>
        </authorList>
    </citation>
    <scope>NUCLEOTIDE SEQUENCE [LARGE SCALE GENOMIC DNA]</scope>
    <source>
        <strain evidence="3">YM2019G1</strain>
    </source>
</reference>
<dbReference type="AlphaFoldDB" id="A0A6A3CIW4"/>
<organism evidence="3 4">
    <name type="scientific">Hibiscus syriacus</name>
    <name type="common">Rose of Sharon</name>
    <dbReference type="NCBI Taxonomy" id="106335"/>
    <lineage>
        <taxon>Eukaryota</taxon>
        <taxon>Viridiplantae</taxon>
        <taxon>Streptophyta</taxon>
        <taxon>Embryophyta</taxon>
        <taxon>Tracheophyta</taxon>
        <taxon>Spermatophyta</taxon>
        <taxon>Magnoliopsida</taxon>
        <taxon>eudicotyledons</taxon>
        <taxon>Gunneridae</taxon>
        <taxon>Pentapetalae</taxon>
        <taxon>rosids</taxon>
        <taxon>malvids</taxon>
        <taxon>Malvales</taxon>
        <taxon>Malvaceae</taxon>
        <taxon>Malvoideae</taxon>
        <taxon>Hibiscus</taxon>
    </lineage>
</organism>
<dbReference type="PANTHER" id="PTHR46148">
    <property type="entry name" value="CHROMO DOMAIN-CONTAINING PROTEIN"/>
    <property type="match status" value="1"/>
</dbReference>
<dbReference type="EMBL" id="VEPZ02000238">
    <property type="protein sequence ID" value="KAE8729093.1"/>
    <property type="molecule type" value="Genomic_DNA"/>
</dbReference>
<feature type="domain" description="Tf2-1-like SH3-like" evidence="2">
    <location>
        <begin position="250"/>
        <end position="312"/>
    </location>
</feature>
<evidence type="ECO:0000259" key="2">
    <source>
        <dbReference type="Pfam" id="PF24626"/>
    </source>
</evidence>
<protein>
    <submittedName>
        <fullName evidence="3">T-complex protein 1 subunit theta-like</fullName>
    </submittedName>
</protein>
<comment type="caution">
    <text evidence="3">The sequence shown here is derived from an EMBL/GenBank/DDBJ whole genome shotgun (WGS) entry which is preliminary data.</text>
</comment>
<gene>
    <name evidence="3" type="ORF">F3Y22_tig00003973pilonHSYRG00002</name>
</gene>
<dbReference type="Pfam" id="PF24626">
    <property type="entry name" value="SH3_Tf2-1"/>
    <property type="match status" value="1"/>
</dbReference>
<proteinExistence type="predicted"/>
<evidence type="ECO:0000313" key="4">
    <source>
        <dbReference type="Proteomes" id="UP000436088"/>
    </source>
</evidence>
<dbReference type="PANTHER" id="PTHR46148:SF52">
    <property type="entry name" value="OS04G0603800 PROTEIN"/>
    <property type="match status" value="1"/>
</dbReference>
<name>A0A6A3CIW4_HIBSY</name>
<dbReference type="InterPro" id="IPR012337">
    <property type="entry name" value="RNaseH-like_sf"/>
</dbReference>
<dbReference type="InterPro" id="IPR056924">
    <property type="entry name" value="SH3_Tf2-1"/>
</dbReference>
<accession>A0A6A3CIW4</accession>
<sequence length="377" mass="43030">MASICSLSLPIPNIIRATSLPATPTTTTLSTPDSLDEKFGHKGTKFSESNSVPFVELTVRNGSPLRLRNPDAHVTSYKPKVYWKDDSLEEILYMVPAGGTDSTKSKGGIGLVINDATEKSSKGLLLSGYDWTAKDADNDAIDALQVELKQCCWNFRYQLCHFPLSPKHCNGSHCKEQWPQRCEFNQCHTLYSTVYHPKTDGQTKRVNQFLEQYLRGLSYTIQSFYEYKPPIMVWQTESQRTERQFHEGDEDYLKLQPYRQTSLAFGKNLKLAAKYYGPYKVLEKFGQVAYRLHLPENSQLHPIFHASLLKKKIEESTVPSSTPPKMEEDVLKAQFPTFDPWGQGSFQERVLSGLEKKKKAQQEEIEDQSARVRDYHG</sequence>
<dbReference type="SUPFAM" id="SSF53098">
    <property type="entry name" value="Ribonuclease H-like"/>
    <property type="match status" value="1"/>
</dbReference>
<feature type="region of interest" description="Disordered" evidence="1">
    <location>
        <begin position="358"/>
        <end position="377"/>
    </location>
</feature>
<evidence type="ECO:0000256" key="1">
    <source>
        <dbReference type="SAM" id="MobiDB-lite"/>
    </source>
</evidence>
<feature type="compositionally biased region" description="Basic and acidic residues" evidence="1">
    <location>
        <begin position="368"/>
        <end position="377"/>
    </location>
</feature>